<feature type="compositionally biased region" description="Basic residues" evidence="1">
    <location>
        <begin position="42"/>
        <end position="54"/>
    </location>
</feature>
<feature type="region of interest" description="Disordered" evidence="1">
    <location>
        <begin position="1"/>
        <end position="69"/>
    </location>
</feature>
<organism evidence="2 3">
    <name type="scientific">Aristolochia fimbriata</name>
    <name type="common">White veined hardy Dutchman's pipe vine</name>
    <dbReference type="NCBI Taxonomy" id="158543"/>
    <lineage>
        <taxon>Eukaryota</taxon>
        <taxon>Viridiplantae</taxon>
        <taxon>Streptophyta</taxon>
        <taxon>Embryophyta</taxon>
        <taxon>Tracheophyta</taxon>
        <taxon>Spermatophyta</taxon>
        <taxon>Magnoliopsida</taxon>
        <taxon>Magnoliidae</taxon>
        <taxon>Piperales</taxon>
        <taxon>Aristolochiaceae</taxon>
        <taxon>Aristolochia</taxon>
    </lineage>
</organism>
<dbReference type="Proteomes" id="UP000825729">
    <property type="component" value="Unassembled WGS sequence"/>
</dbReference>
<comment type="caution">
    <text evidence="2">The sequence shown here is derived from an EMBL/GenBank/DDBJ whole genome shotgun (WGS) entry which is preliminary data.</text>
</comment>
<dbReference type="EMBL" id="JAINDJ010000007">
    <property type="protein sequence ID" value="KAG9442779.1"/>
    <property type="molecule type" value="Genomic_DNA"/>
</dbReference>
<sequence>MGGNEKDRENPERKPFLIHENSSDQHKLAPLQQPEEGISKSGHMKRRKPHHHLISKLLPPPTRPDVGHRNPAKRARFLVKIQPPIHTHTVKQMVARQSPARSFLFPQPRQTNRALPMIDLPFHSTSQSRHILLHHSPQKLVLNHYIPLFGALSQTQCPQDEGHEVLHSCCKWWVQSSARYFENLMRLYELLLPCFCLVRKVRSRGVRPFSNWMWDTSCKAVDLLLWRWTSNSKKIKEKLRGNVKETQPFILLLSWCLSSNGIFSIQLFSARRYASGSRWNNIHQGFPFPLHKCPLLIYVDLLRKQFNDSMPLQLATSLMDLEYQLTQTIDPLISFLINITEH</sequence>
<dbReference type="AlphaFoldDB" id="A0AAV7E3L6"/>
<accession>A0AAV7E3L6</accession>
<evidence type="ECO:0000313" key="3">
    <source>
        <dbReference type="Proteomes" id="UP000825729"/>
    </source>
</evidence>
<name>A0AAV7E3L6_ARIFI</name>
<evidence type="ECO:0000313" key="2">
    <source>
        <dbReference type="EMBL" id="KAG9442779.1"/>
    </source>
</evidence>
<protein>
    <submittedName>
        <fullName evidence="2">Uncharacterized protein</fullName>
    </submittedName>
</protein>
<evidence type="ECO:0000256" key="1">
    <source>
        <dbReference type="SAM" id="MobiDB-lite"/>
    </source>
</evidence>
<feature type="compositionally biased region" description="Basic and acidic residues" evidence="1">
    <location>
        <begin position="1"/>
        <end position="27"/>
    </location>
</feature>
<keyword evidence="3" id="KW-1185">Reference proteome</keyword>
<reference evidence="2 3" key="1">
    <citation type="submission" date="2021-07" db="EMBL/GenBank/DDBJ databases">
        <title>The Aristolochia fimbriata genome: insights into angiosperm evolution, floral development and chemical biosynthesis.</title>
        <authorList>
            <person name="Jiao Y."/>
        </authorList>
    </citation>
    <scope>NUCLEOTIDE SEQUENCE [LARGE SCALE GENOMIC DNA]</scope>
    <source>
        <strain evidence="2">IBCAS-2021</strain>
        <tissue evidence="2">Leaf</tissue>
    </source>
</reference>
<gene>
    <name evidence="2" type="ORF">H6P81_018633</name>
</gene>
<proteinExistence type="predicted"/>